<comment type="function">
    <text evidence="1">Involved in the modification of the lipid A domain of lipopolysaccharides (LPS). Transfers a phosphate group from undecaprenyl pyrophosphate (C55-PP) to lipid A to form lipid A 1-diphosphate. Contributes to the recycling of undecaprenyl phosphate (C55-P).</text>
</comment>
<dbReference type="SUPFAM" id="SSF48317">
    <property type="entry name" value="Acid phosphatase/Vanadium-dependent haloperoxidase"/>
    <property type="match status" value="1"/>
</dbReference>
<feature type="transmembrane region" description="Helical" evidence="1">
    <location>
        <begin position="191"/>
        <end position="212"/>
    </location>
</feature>
<dbReference type="EMBL" id="MRUL01000022">
    <property type="protein sequence ID" value="OON37066.1"/>
    <property type="molecule type" value="Genomic_DNA"/>
</dbReference>
<gene>
    <name evidence="1" type="primary">lpxT</name>
    <name evidence="3" type="ORF">BTJ39_20930</name>
</gene>
<feature type="domain" description="Phosphatidic acid phosphatase type 2/haloperoxidase" evidence="2">
    <location>
        <begin position="95"/>
        <end position="210"/>
    </location>
</feature>
<name>A0A1S8YE64_9GAMM</name>
<dbReference type="GO" id="GO:0043165">
    <property type="term" value="P:Gram-negative-bacterium-type cell outer membrane assembly"/>
    <property type="evidence" value="ECO:0007669"/>
    <property type="project" value="InterPro"/>
</dbReference>
<reference evidence="3 4" key="1">
    <citation type="submission" date="2016-12" db="EMBL/GenBank/DDBJ databases">
        <title>Izhakiella australiana sp. nov. of genus Izhakiella isolated from Australian desert.</title>
        <authorList>
            <person name="Ji M."/>
        </authorList>
    </citation>
    <scope>NUCLEOTIDE SEQUENCE [LARGE SCALE GENOMIC DNA]</scope>
    <source>
        <strain evidence="3 4">D4N98</strain>
    </source>
</reference>
<dbReference type="OrthoDB" id="8477781at2"/>
<feature type="transmembrane region" description="Helical" evidence="1">
    <location>
        <begin position="53"/>
        <end position="80"/>
    </location>
</feature>
<evidence type="ECO:0000313" key="3">
    <source>
        <dbReference type="EMBL" id="OON37066.1"/>
    </source>
</evidence>
<keyword evidence="1" id="KW-0997">Cell inner membrane</keyword>
<dbReference type="EC" id="2.7.4.29" evidence="1"/>
<keyword evidence="1" id="KW-0472">Membrane</keyword>
<dbReference type="Pfam" id="PF01569">
    <property type="entry name" value="PAP2"/>
    <property type="match status" value="1"/>
</dbReference>
<sequence>MLKKHLPLILLLNVTGIVLYLSWHLPAGHGAWFTLDKDIFFWFNDRLTSNKPLLWTIAITNFRAFDVVSLLAMGGLYYSYWRQQTAQGRRRMFAIGITMLITAVVLNQLGHLLPDSRPSPTKFFAHVNHAAELTGIPAKDSSADSFPGDHGMMLIIFACFMWRYFGLRAFAISAVIVLVFGLPRLMIGAHWFSDIAVGSMSVVLVCLSWWLLTPASDWLLKLVYRYQPYKFQTTNDH</sequence>
<dbReference type="GO" id="GO:0009245">
    <property type="term" value="P:lipid A biosynthetic process"/>
    <property type="evidence" value="ECO:0007669"/>
    <property type="project" value="UniProtKB-UniRule"/>
</dbReference>
<keyword evidence="1" id="KW-1003">Cell membrane</keyword>
<keyword evidence="4" id="KW-1185">Reference proteome</keyword>
<dbReference type="InterPro" id="IPR000326">
    <property type="entry name" value="PAP2/HPO"/>
</dbReference>
<dbReference type="GO" id="GO:0009103">
    <property type="term" value="P:lipopolysaccharide biosynthetic process"/>
    <property type="evidence" value="ECO:0007669"/>
    <property type="project" value="UniProtKB-UniRule"/>
</dbReference>
<dbReference type="SMART" id="SM00014">
    <property type="entry name" value="acidPPc"/>
    <property type="match status" value="1"/>
</dbReference>
<dbReference type="GO" id="GO:0016776">
    <property type="term" value="F:phosphotransferase activity, phosphate group as acceptor"/>
    <property type="evidence" value="ECO:0007669"/>
    <property type="project" value="UniProtKB-UniRule"/>
</dbReference>
<comment type="subcellular location">
    <subcellularLocation>
        <location evidence="1">Cell inner membrane</location>
        <topology evidence="1">Multi-pass membrane protein</topology>
    </subcellularLocation>
    <text evidence="1">Transferase activity takes place on the periplamic side of the inner membrane.</text>
</comment>
<dbReference type="InterPro" id="IPR036938">
    <property type="entry name" value="PAP2/HPO_sf"/>
</dbReference>
<comment type="similarity">
    <text evidence="1">Belongs to the LpxT phosphotransferase family.</text>
</comment>
<keyword evidence="1" id="KW-1133">Transmembrane helix</keyword>
<comment type="catalytic activity">
    <reaction evidence="1">
        <text>an alpha-Kdo-(2-&gt;4)-alpha-Kdo-(2-&gt;6)-lipid A + di-trans,octa-cis-undecaprenyl diphosphate = an alpha-D-Kdo-(2-&gt;4)-alpha-D-Kdo-(2-&gt;6)-lipid A 1-diphosphate + di-trans,octa-cis-undecaprenyl phosphate</text>
        <dbReference type="Rhea" id="RHEA:74291"/>
        <dbReference type="ChEBI" id="CHEBI:58405"/>
        <dbReference type="ChEBI" id="CHEBI:60392"/>
        <dbReference type="ChEBI" id="CHEBI:176431"/>
        <dbReference type="ChEBI" id="CHEBI:193150"/>
        <dbReference type="EC" id="2.7.4.29"/>
    </reaction>
</comment>
<dbReference type="GO" id="GO:0005886">
    <property type="term" value="C:plasma membrane"/>
    <property type="evidence" value="ECO:0007669"/>
    <property type="project" value="UniProtKB-SubCell"/>
</dbReference>
<organism evidence="3 4">
    <name type="scientific">Izhakiella australiensis</name>
    <dbReference type="NCBI Taxonomy" id="1926881"/>
    <lineage>
        <taxon>Bacteria</taxon>
        <taxon>Pseudomonadati</taxon>
        <taxon>Pseudomonadota</taxon>
        <taxon>Gammaproteobacteria</taxon>
        <taxon>Enterobacterales</taxon>
        <taxon>Erwiniaceae</taxon>
        <taxon>Izhakiella</taxon>
    </lineage>
</organism>
<evidence type="ECO:0000313" key="4">
    <source>
        <dbReference type="Proteomes" id="UP000190667"/>
    </source>
</evidence>
<dbReference type="RefSeq" id="WP_078004664.1">
    <property type="nucleotide sequence ID" value="NZ_MRUL01000022.1"/>
</dbReference>
<evidence type="ECO:0000259" key="2">
    <source>
        <dbReference type="SMART" id="SM00014"/>
    </source>
</evidence>
<dbReference type="GO" id="GO:0050380">
    <property type="term" value="F:undecaprenyl-diphosphatase activity"/>
    <property type="evidence" value="ECO:0007669"/>
    <property type="project" value="InterPro"/>
</dbReference>
<comment type="caution">
    <text evidence="3">The sequence shown here is derived from an EMBL/GenBank/DDBJ whole genome shotgun (WGS) entry which is preliminary data.</text>
</comment>
<dbReference type="CDD" id="cd01610">
    <property type="entry name" value="PAP2_like"/>
    <property type="match status" value="1"/>
</dbReference>
<feature type="transmembrane region" description="Helical" evidence="1">
    <location>
        <begin position="7"/>
        <end position="25"/>
    </location>
</feature>
<dbReference type="InterPro" id="IPR032908">
    <property type="entry name" value="LpxT"/>
</dbReference>
<feature type="transmembrane region" description="Helical" evidence="1">
    <location>
        <begin position="152"/>
        <end position="179"/>
    </location>
</feature>
<dbReference type="STRING" id="1926881.BTJ39_20930"/>
<protein>
    <recommendedName>
        <fullName evidence="1">Lipid A 1-diphosphate synthase</fullName>
        <ecNumber evidence="1">2.7.4.29</ecNumber>
    </recommendedName>
    <alternativeName>
        <fullName evidence="1">Kdo(2)-lipid A phosphotransferase</fullName>
    </alternativeName>
    <alternativeName>
        <fullName evidence="1">Undecaprenyl pyrophosphate:lipid A 1-phosphate phosphotransferase</fullName>
    </alternativeName>
</protein>
<dbReference type="AlphaFoldDB" id="A0A1S8YE64"/>
<dbReference type="HAMAP" id="MF_01945">
    <property type="entry name" value="Lipid_A_LpxT"/>
    <property type="match status" value="1"/>
</dbReference>
<dbReference type="Proteomes" id="UP000190667">
    <property type="component" value="Unassembled WGS sequence"/>
</dbReference>
<accession>A0A1S8YE64</accession>
<evidence type="ECO:0000256" key="1">
    <source>
        <dbReference type="HAMAP-Rule" id="MF_01945"/>
    </source>
</evidence>
<dbReference type="UniPathway" id="UPA00030"/>
<proteinExistence type="inferred from homology"/>
<keyword evidence="1" id="KW-0808">Transferase</keyword>
<comment type="pathway">
    <text evidence="1">Bacterial outer membrane biogenesis; lipopolysaccharide biosynthesis.</text>
</comment>
<keyword evidence="1" id="KW-0812">Transmembrane</keyword>
<feature type="transmembrane region" description="Helical" evidence="1">
    <location>
        <begin position="92"/>
        <end position="113"/>
    </location>
</feature>
<keyword evidence="1" id="KW-0448">Lipopolysaccharide biosynthesis</keyword>